<dbReference type="EMBL" id="CP055542">
    <property type="protein sequence ID" value="QLO16966.1"/>
    <property type="molecule type" value="Genomic_DNA"/>
</dbReference>
<name>A0AAE7GYK4_CITFR</name>
<feature type="transmembrane region" description="Helical" evidence="1">
    <location>
        <begin position="100"/>
        <end position="120"/>
    </location>
</feature>
<accession>A0AAE7GYK4</accession>
<keyword evidence="1" id="KW-0812">Transmembrane</keyword>
<feature type="transmembrane region" description="Helical" evidence="1">
    <location>
        <begin position="132"/>
        <end position="152"/>
    </location>
</feature>
<evidence type="ECO:0000313" key="3">
    <source>
        <dbReference type="Proteomes" id="UP000510650"/>
    </source>
</evidence>
<geneLocation type="plasmid" evidence="3">
    <name>prhbstw-00398_5</name>
</geneLocation>
<dbReference type="Proteomes" id="UP000510650">
    <property type="component" value="Plasmid pRHBSTW-00398_5"/>
</dbReference>
<sequence length="168" mass="19450">MESLFEKISAYNIFNNIIPGAVFCYFFNLFFSVNLGGDGTAYNLCLFYFWGVFVSRIGSLLIEMLAIKIKFVKYAPYGDYLMASRNDPDLKMFLEVNNMLRTFSAVFLCLLVVFLLSFLVQHFDIKWFLIEGFSIAGSSASFFLFLIMMFAYRKQTSYIVKRINNQTA</sequence>
<proteinExistence type="predicted"/>
<keyword evidence="2" id="KW-0614">Plasmid</keyword>
<protein>
    <submittedName>
        <fullName evidence="2">Uncharacterized protein</fullName>
    </submittedName>
</protein>
<evidence type="ECO:0000313" key="2">
    <source>
        <dbReference type="EMBL" id="QLO16966.1"/>
    </source>
</evidence>
<keyword evidence="1" id="KW-0472">Membrane</keyword>
<keyword evidence="1" id="KW-1133">Transmembrane helix</keyword>
<dbReference type="AlphaFoldDB" id="A0AAE7GYK4"/>
<feature type="transmembrane region" description="Helical" evidence="1">
    <location>
        <begin position="12"/>
        <end position="35"/>
    </location>
</feature>
<reference evidence="3" key="1">
    <citation type="submission" date="2020-06" db="EMBL/GenBank/DDBJ databases">
        <title>REHAB project genomes.</title>
        <authorList>
            <person name="Shaw L.P."/>
        </authorList>
    </citation>
    <scope>NUCLEOTIDE SEQUENCE [LARGE SCALE GENOMIC DNA]</scope>
    <source>
        <strain evidence="3">RHBSTW-00398</strain>
        <plasmid evidence="3">prhbstw-00398_5</plasmid>
    </source>
</reference>
<organism evidence="2 3">
    <name type="scientific">Citrobacter freundii</name>
    <dbReference type="NCBI Taxonomy" id="546"/>
    <lineage>
        <taxon>Bacteria</taxon>
        <taxon>Pseudomonadati</taxon>
        <taxon>Pseudomonadota</taxon>
        <taxon>Gammaproteobacteria</taxon>
        <taxon>Enterobacterales</taxon>
        <taxon>Enterobacteriaceae</taxon>
        <taxon>Citrobacter</taxon>
        <taxon>Citrobacter freundii complex</taxon>
    </lineage>
</organism>
<dbReference type="RefSeq" id="WP_175320708.1">
    <property type="nucleotide sequence ID" value="NZ_CP055542.1"/>
</dbReference>
<feature type="transmembrane region" description="Helical" evidence="1">
    <location>
        <begin position="47"/>
        <end position="67"/>
    </location>
</feature>
<evidence type="ECO:0000256" key="1">
    <source>
        <dbReference type="SAM" id="Phobius"/>
    </source>
</evidence>
<gene>
    <name evidence="2" type="ORF">HV183_26625</name>
</gene>